<gene>
    <name evidence="2" type="ORF">CesoFtcFv8_003095</name>
</gene>
<evidence type="ECO:0000313" key="2">
    <source>
        <dbReference type="EMBL" id="KAK5909139.1"/>
    </source>
</evidence>
<feature type="region of interest" description="Disordered" evidence="1">
    <location>
        <begin position="1"/>
        <end position="93"/>
    </location>
</feature>
<feature type="compositionally biased region" description="Gly residues" evidence="1">
    <location>
        <begin position="23"/>
        <end position="34"/>
    </location>
</feature>
<dbReference type="EMBL" id="JAULUE010002048">
    <property type="protein sequence ID" value="KAK5909139.1"/>
    <property type="molecule type" value="Genomic_DNA"/>
</dbReference>
<name>A0AAN8HAU5_9TELE</name>
<comment type="caution">
    <text evidence="2">The sequence shown here is derived from an EMBL/GenBank/DDBJ whole genome shotgun (WGS) entry which is preliminary data.</text>
</comment>
<reference evidence="2 3" key="1">
    <citation type="journal article" date="2023" name="Mol. Biol. Evol.">
        <title>Genomics of Secondarily Temperate Adaptation in the Only Non-Antarctic Icefish.</title>
        <authorList>
            <person name="Rivera-Colon A.G."/>
            <person name="Rayamajhi N."/>
            <person name="Minhas B.F."/>
            <person name="Madrigal G."/>
            <person name="Bilyk K.T."/>
            <person name="Yoon V."/>
            <person name="Hune M."/>
            <person name="Gregory S."/>
            <person name="Cheng C.H.C."/>
            <person name="Catchen J.M."/>
        </authorList>
    </citation>
    <scope>NUCLEOTIDE SEQUENCE [LARGE SCALE GENOMIC DNA]</scope>
    <source>
        <strain evidence="2">JC2023a</strain>
    </source>
</reference>
<proteinExistence type="predicted"/>
<sequence length="93" mass="9771">MAHLHHTLEPGRAVESELQPPQRGGGAAGPGQGEGTAFTPLTSVPPRRQPAQSLSSANPLLSRHTVTDTTLASSGPAWYCRPPHLTTQPPGYK</sequence>
<dbReference type="Proteomes" id="UP001335648">
    <property type="component" value="Unassembled WGS sequence"/>
</dbReference>
<protein>
    <submittedName>
        <fullName evidence="2">Uncharacterized protein</fullName>
    </submittedName>
</protein>
<accession>A0AAN8HAU5</accession>
<feature type="compositionally biased region" description="Polar residues" evidence="1">
    <location>
        <begin position="50"/>
        <end position="59"/>
    </location>
</feature>
<dbReference type="AlphaFoldDB" id="A0AAN8HAU5"/>
<evidence type="ECO:0000256" key="1">
    <source>
        <dbReference type="SAM" id="MobiDB-lite"/>
    </source>
</evidence>
<keyword evidence="3" id="KW-1185">Reference proteome</keyword>
<feature type="compositionally biased region" description="Basic and acidic residues" evidence="1">
    <location>
        <begin position="1"/>
        <end position="15"/>
    </location>
</feature>
<evidence type="ECO:0000313" key="3">
    <source>
        <dbReference type="Proteomes" id="UP001335648"/>
    </source>
</evidence>
<organism evidence="2 3">
    <name type="scientific">Champsocephalus esox</name>
    <name type="common">pike icefish</name>
    <dbReference type="NCBI Taxonomy" id="159716"/>
    <lineage>
        <taxon>Eukaryota</taxon>
        <taxon>Metazoa</taxon>
        <taxon>Chordata</taxon>
        <taxon>Craniata</taxon>
        <taxon>Vertebrata</taxon>
        <taxon>Euteleostomi</taxon>
        <taxon>Actinopterygii</taxon>
        <taxon>Neopterygii</taxon>
        <taxon>Teleostei</taxon>
        <taxon>Neoteleostei</taxon>
        <taxon>Acanthomorphata</taxon>
        <taxon>Eupercaria</taxon>
        <taxon>Perciformes</taxon>
        <taxon>Notothenioidei</taxon>
        <taxon>Channichthyidae</taxon>
        <taxon>Champsocephalus</taxon>
    </lineage>
</organism>